<keyword evidence="5" id="KW-0156">Chromatin regulator</keyword>
<evidence type="ECO:0000256" key="4">
    <source>
        <dbReference type="ARBA" id="ARBA00022801"/>
    </source>
</evidence>
<keyword evidence="9" id="KW-0862">Zinc</keyword>
<dbReference type="EMBL" id="AWWV01010055">
    <property type="protein sequence ID" value="OMO82052.1"/>
    <property type="molecule type" value="Genomic_DNA"/>
</dbReference>
<evidence type="ECO:0000256" key="8">
    <source>
        <dbReference type="ARBA" id="ARBA00023242"/>
    </source>
</evidence>
<accession>A0A1R3IHJ3</accession>
<organism evidence="12 13">
    <name type="scientific">Corchorus capsularis</name>
    <name type="common">Jute</name>
    <dbReference type="NCBI Taxonomy" id="210143"/>
    <lineage>
        <taxon>Eukaryota</taxon>
        <taxon>Viridiplantae</taxon>
        <taxon>Streptophyta</taxon>
        <taxon>Embryophyta</taxon>
        <taxon>Tracheophyta</taxon>
        <taxon>Spermatophyta</taxon>
        <taxon>Magnoliopsida</taxon>
        <taxon>eudicotyledons</taxon>
        <taxon>Gunneridae</taxon>
        <taxon>Pentapetalae</taxon>
        <taxon>rosids</taxon>
        <taxon>malvids</taxon>
        <taxon>Malvales</taxon>
        <taxon>Malvaceae</taxon>
        <taxon>Grewioideae</taxon>
        <taxon>Apeibeae</taxon>
        <taxon>Corchorus</taxon>
    </lineage>
</organism>
<gene>
    <name evidence="12" type="ORF">CCACVL1_12094</name>
</gene>
<keyword evidence="6" id="KW-0805">Transcription regulation</keyword>
<dbReference type="GO" id="GO:0006325">
    <property type="term" value="P:chromatin organization"/>
    <property type="evidence" value="ECO:0007669"/>
    <property type="project" value="UniProtKB-KW"/>
</dbReference>
<keyword evidence="4" id="KW-0378">Hydrolase</keyword>
<evidence type="ECO:0000256" key="6">
    <source>
        <dbReference type="ARBA" id="ARBA00023015"/>
    </source>
</evidence>
<evidence type="ECO:0000256" key="5">
    <source>
        <dbReference type="ARBA" id="ARBA00022853"/>
    </source>
</evidence>
<evidence type="ECO:0000259" key="11">
    <source>
        <dbReference type="PROSITE" id="PS50157"/>
    </source>
</evidence>
<evidence type="ECO:0000256" key="7">
    <source>
        <dbReference type="ARBA" id="ARBA00023163"/>
    </source>
</evidence>
<evidence type="ECO:0000256" key="9">
    <source>
        <dbReference type="PROSITE-ProRule" id="PRU00042"/>
    </source>
</evidence>
<keyword evidence="7" id="KW-0804">Transcription</keyword>
<evidence type="ECO:0000313" key="13">
    <source>
        <dbReference type="Proteomes" id="UP000188268"/>
    </source>
</evidence>
<proteinExistence type="inferred from homology"/>
<name>A0A1R3IHJ3_COCAP</name>
<keyword evidence="13" id="KW-1185">Reference proteome</keyword>
<evidence type="ECO:0000256" key="3">
    <source>
        <dbReference type="ARBA" id="ARBA00022491"/>
    </source>
</evidence>
<dbReference type="FunFam" id="2.60.120.340:FF:000004">
    <property type="entry name" value="Histone deacetylase HDT1"/>
    <property type="match status" value="1"/>
</dbReference>
<feature type="region of interest" description="Disordered" evidence="10">
    <location>
        <begin position="111"/>
        <end position="300"/>
    </location>
</feature>
<feature type="compositionally biased region" description="Polar residues" evidence="10">
    <location>
        <begin position="118"/>
        <end position="128"/>
    </location>
</feature>
<feature type="domain" description="C2H2-type" evidence="11">
    <location>
        <begin position="273"/>
        <end position="300"/>
    </location>
</feature>
<comment type="subcellular location">
    <subcellularLocation>
        <location evidence="1">Nucleus</location>
        <location evidence="1">Nucleolus</location>
    </subcellularLocation>
</comment>
<keyword evidence="9" id="KW-0863">Zinc-finger</keyword>
<sequence length="300" mass="32088">MEFWGAEVKSGQNFVVELDRGSGKIVHLSQVALGEVTGDNKKEKGNEVCVYIKVKDSKFVIGTLSHEKFPHIPLDLVLDDKFQLSHNWKNGSVHFTGYYAEINEETCDPADKEPAVQATESGPTTSKQVKIVEPNKDEDSSSSSDEEDSSSDSDDEESSDDEQAGMLVNGENESDDDDESDSSDEDSSDEDSSDEDEQTPKKAETSKKRPAESATKTPVPEKKAKLVTPQKTDGKKVGGHTATPHPSKKAGKAEAGSGQAKQNQKSGGSSSSFACKSCGRSFGSDNALQSHSKAKHGAAA</sequence>
<dbReference type="OrthoDB" id="2019803at2759"/>
<feature type="compositionally biased region" description="Low complexity" evidence="10">
    <location>
        <begin position="256"/>
        <end position="281"/>
    </location>
</feature>
<dbReference type="GO" id="GO:0008270">
    <property type="term" value="F:zinc ion binding"/>
    <property type="evidence" value="ECO:0007669"/>
    <property type="project" value="UniProtKB-KW"/>
</dbReference>
<dbReference type="PROSITE" id="PS50157">
    <property type="entry name" value="ZINC_FINGER_C2H2_2"/>
    <property type="match status" value="1"/>
</dbReference>
<keyword evidence="8" id="KW-0539">Nucleus</keyword>
<dbReference type="Gene3D" id="2.60.120.340">
    <property type="entry name" value="Nucleoplasmin core domain"/>
    <property type="match status" value="1"/>
</dbReference>
<evidence type="ECO:0000256" key="10">
    <source>
        <dbReference type="SAM" id="MobiDB-lite"/>
    </source>
</evidence>
<keyword evidence="9" id="KW-0479">Metal-binding</keyword>
<reference evidence="12 13" key="1">
    <citation type="submission" date="2013-09" db="EMBL/GenBank/DDBJ databases">
        <title>Corchorus capsularis genome sequencing.</title>
        <authorList>
            <person name="Alam M."/>
            <person name="Haque M.S."/>
            <person name="Islam M.S."/>
            <person name="Emdad E.M."/>
            <person name="Islam M.M."/>
            <person name="Ahmed B."/>
            <person name="Halim A."/>
            <person name="Hossen Q.M.M."/>
            <person name="Hossain M.Z."/>
            <person name="Ahmed R."/>
            <person name="Khan M.M."/>
            <person name="Islam R."/>
            <person name="Rashid M.M."/>
            <person name="Khan S.A."/>
            <person name="Rahman M.S."/>
            <person name="Alam M."/>
        </authorList>
    </citation>
    <scope>NUCLEOTIDE SEQUENCE [LARGE SCALE GENOMIC DNA]</scope>
    <source>
        <strain evidence="13">cv. CVL-1</strain>
        <tissue evidence="12">Whole seedling</tissue>
    </source>
</reference>
<comment type="caution">
    <text evidence="12">The sequence shown here is derived from an EMBL/GenBank/DDBJ whole genome shotgun (WGS) entry which is preliminary data.</text>
</comment>
<dbReference type="GO" id="GO:0005730">
    <property type="term" value="C:nucleolus"/>
    <property type="evidence" value="ECO:0007669"/>
    <property type="project" value="UniProtKB-SubCell"/>
</dbReference>
<dbReference type="PROSITE" id="PS00028">
    <property type="entry name" value="ZINC_FINGER_C2H2_1"/>
    <property type="match status" value="1"/>
</dbReference>
<feature type="compositionally biased region" description="Basic and acidic residues" evidence="10">
    <location>
        <begin position="198"/>
        <end position="211"/>
    </location>
</feature>
<protein>
    <submittedName>
        <fullName evidence="12">Histone deacetylase HDT1-like protein</fullName>
    </submittedName>
</protein>
<comment type="similarity">
    <text evidence="2">Belongs to the histone deacetylase HD2 family.</text>
</comment>
<dbReference type="Proteomes" id="UP000188268">
    <property type="component" value="Unassembled WGS sequence"/>
</dbReference>
<dbReference type="GO" id="GO:0016787">
    <property type="term" value="F:hydrolase activity"/>
    <property type="evidence" value="ECO:0007669"/>
    <property type="project" value="UniProtKB-KW"/>
</dbReference>
<feature type="compositionally biased region" description="Acidic residues" evidence="10">
    <location>
        <begin position="172"/>
        <end position="197"/>
    </location>
</feature>
<dbReference type="OMA" id="ANKNQGG"/>
<evidence type="ECO:0000256" key="1">
    <source>
        <dbReference type="ARBA" id="ARBA00004604"/>
    </source>
</evidence>
<evidence type="ECO:0000256" key="2">
    <source>
        <dbReference type="ARBA" id="ARBA00006673"/>
    </source>
</evidence>
<dbReference type="InterPro" id="IPR041232">
    <property type="entry name" value="NPL"/>
</dbReference>
<evidence type="ECO:0000313" key="12">
    <source>
        <dbReference type="EMBL" id="OMO82052.1"/>
    </source>
</evidence>
<dbReference type="InterPro" id="IPR013087">
    <property type="entry name" value="Znf_C2H2_type"/>
</dbReference>
<keyword evidence="3" id="KW-0678">Repressor</keyword>
<feature type="compositionally biased region" description="Acidic residues" evidence="10">
    <location>
        <begin position="144"/>
        <end position="163"/>
    </location>
</feature>
<dbReference type="AlphaFoldDB" id="A0A1R3IHJ3"/>
<dbReference type="Pfam" id="PF17800">
    <property type="entry name" value="NPL"/>
    <property type="match status" value="1"/>
</dbReference>
<dbReference type="Gramene" id="OMO82052">
    <property type="protein sequence ID" value="OMO82052"/>
    <property type="gene ID" value="CCACVL1_12094"/>
</dbReference>